<sequence>LADAVQAHAETEIGRRYLEPAPGEAAWQVVGEEIAGRLEADLDANGPLTVIVDGHALSWEQLGQALASSFEGWRFRIQLDDPSLDLRSATDWDDPHPDGAH</sequence>
<comment type="caution">
    <text evidence="2">The sequence shown here is derived from an EMBL/GenBank/DDBJ whole genome shotgun (WGS) entry which is preliminary data.</text>
</comment>
<gene>
    <name evidence="2" type="ORF">ACFQ07_02205</name>
</gene>
<dbReference type="Pfam" id="PF24828">
    <property type="entry name" value="DUF7713"/>
    <property type="match status" value="1"/>
</dbReference>
<reference evidence="3" key="1">
    <citation type="journal article" date="2019" name="Int. J. Syst. Evol. Microbiol.">
        <title>The Global Catalogue of Microorganisms (GCM) 10K type strain sequencing project: providing services to taxonomists for standard genome sequencing and annotation.</title>
        <authorList>
            <consortium name="The Broad Institute Genomics Platform"/>
            <consortium name="The Broad Institute Genome Sequencing Center for Infectious Disease"/>
            <person name="Wu L."/>
            <person name="Ma J."/>
        </authorList>
    </citation>
    <scope>NUCLEOTIDE SEQUENCE [LARGE SCALE GENOMIC DNA]</scope>
    <source>
        <strain evidence="3">JCM 31696</strain>
    </source>
</reference>
<evidence type="ECO:0000313" key="2">
    <source>
        <dbReference type="EMBL" id="MFD0851021.1"/>
    </source>
</evidence>
<evidence type="ECO:0000259" key="1">
    <source>
        <dbReference type="Pfam" id="PF24828"/>
    </source>
</evidence>
<evidence type="ECO:0000313" key="3">
    <source>
        <dbReference type="Proteomes" id="UP001597083"/>
    </source>
</evidence>
<name>A0ABW3C917_9ACTN</name>
<feature type="domain" description="DUF7713" evidence="1">
    <location>
        <begin position="17"/>
        <end position="83"/>
    </location>
</feature>
<feature type="non-terminal residue" evidence="2">
    <location>
        <position position="1"/>
    </location>
</feature>
<dbReference type="InterPro" id="IPR056130">
    <property type="entry name" value="DUF7713"/>
</dbReference>
<organism evidence="2 3">
    <name type="scientific">Actinomadura adrarensis</name>
    <dbReference type="NCBI Taxonomy" id="1819600"/>
    <lineage>
        <taxon>Bacteria</taxon>
        <taxon>Bacillati</taxon>
        <taxon>Actinomycetota</taxon>
        <taxon>Actinomycetes</taxon>
        <taxon>Streptosporangiales</taxon>
        <taxon>Thermomonosporaceae</taxon>
        <taxon>Actinomadura</taxon>
    </lineage>
</organism>
<dbReference type="Proteomes" id="UP001597083">
    <property type="component" value="Unassembled WGS sequence"/>
</dbReference>
<proteinExistence type="predicted"/>
<dbReference type="EMBL" id="JBHTIR010000228">
    <property type="protein sequence ID" value="MFD0851021.1"/>
    <property type="molecule type" value="Genomic_DNA"/>
</dbReference>
<accession>A0ABW3C917</accession>
<keyword evidence="3" id="KW-1185">Reference proteome</keyword>
<protein>
    <recommendedName>
        <fullName evidence="1">DUF7713 domain-containing protein</fullName>
    </recommendedName>
</protein>